<feature type="region of interest" description="Disordered" evidence="1">
    <location>
        <begin position="167"/>
        <end position="264"/>
    </location>
</feature>
<gene>
    <name evidence="3" type="ORF">MWN34_07075</name>
</gene>
<organism evidence="3 4">
    <name type="scientific">Ancylobacter crimeensis</name>
    <dbReference type="NCBI Taxonomy" id="2579147"/>
    <lineage>
        <taxon>Bacteria</taxon>
        <taxon>Pseudomonadati</taxon>
        <taxon>Pseudomonadota</taxon>
        <taxon>Alphaproteobacteria</taxon>
        <taxon>Hyphomicrobiales</taxon>
        <taxon>Xanthobacteraceae</taxon>
        <taxon>Ancylobacter</taxon>
    </lineage>
</organism>
<feature type="chain" id="PRO_5045719975" description="Lipoprotein" evidence="2">
    <location>
        <begin position="23"/>
        <end position="264"/>
    </location>
</feature>
<reference evidence="3 4" key="1">
    <citation type="submission" date="2022-04" db="EMBL/GenBank/DDBJ databases">
        <authorList>
            <person name="Grouzdev D.S."/>
            <person name="Pantiukh K.S."/>
            <person name="Krutkina M.S."/>
        </authorList>
    </citation>
    <scope>NUCLEOTIDE SEQUENCE [LARGE SCALE GENOMIC DNA]</scope>
    <source>
        <strain evidence="3 4">6x-1</strain>
    </source>
</reference>
<name>A0ABT0D9Q0_9HYPH</name>
<evidence type="ECO:0008006" key="5">
    <source>
        <dbReference type="Google" id="ProtNLM"/>
    </source>
</evidence>
<keyword evidence="4" id="KW-1185">Reference proteome</keyword>
<accession>A0ABT0D9Q0</accession>
<dbReference type="Proteomes" id="UP001203284">
    <property type="component" value="Unassembled WGS sequence"/>
</dbReference>
<proteinExistence type="predicted"/>
<feature type="signal peptide" evidence="2">
    <location>
        <begin position="1"/>
        <end position="22"/>
    </location>
</feature>
<keyword evidence="2" id="KW-0732">Signal</keyword>
<evidence type="ECO:0000313" key="3">
    <source>
        <dbReference type="EMBL" id="MCK0196675.1"/>
    </source>
</evidence>
<evidence type="ECO:0000313" key="4">
    <source>
        <dbReference type="Proteomes" id="UP001203284"/>
    </source>
</evidence>
<evidence type="ECO:0000256" key="1">
    <source>
        <dbReference type="SAM" id="MobiDB-lite"/>
    </source>
</evidence>
<comment type="caution">
    <text evidence="3">The sequence shown here is derived from an EMBL/GenBank/DDBJ whole genome shotgun (WGS) entry which is preliminary data.</text>
</comment>
<evidence type="ECO:0000256" key="2">
    <source>
        <dbReference type="SAM" id="SignalP"/>
    </source>
</evidence>
<feature type="compositionally biased region" description="Low complexity" evidence="1">
    <location>
        <begin position="168"/>
        <end position="242"/>
    </location>
</feature>
<dbReference type="PROSITE" id="PS51257">
    <property type="entry name" value="PROKAR_LIPOPROTEIN"/>
    <property type="match status" value="1"/>
</dbReference>
<dbReference type="RefSeq" id="WP_247027996.1">
    <property type="nucleotide sequence ID" value="NZ_JALKCH010000004.1"/>
</dbReference>
<dbReference type="EMBL" id="JALKCH010000004">
    <property type="protein sequence ID" value="MCK0196675.1"/>
    <property type="molecule type" value="Genomic_DNA"/>
</dbReference>
<protein>
    <recommendedName>
        <fullName evidence="5">Lipoprotein</fullName>
    </recommendedName>
</protein>
<sequence>MTILSRGLVIPVCVVLSAFALAGCQTTGGPVASADAPRATNMSAGPTAAGAPAGNTVAFESIDGPPQPVFTKLVSSLNSEAGSHRVQIVSRDEPATYRVRGYLAASVENGKGTVDWAWDVFDDAERTRVMRISGSEPVASGDVWDELDQNQLDRIAAQSMDELSRRLSGTAVASAEPAAPAEAETPPTEGESAAPAAEDAATSPATAANDEAAPAAPTRATPAGTTTRASTTRAARSASAATGGNGYASLASTGGNLAFAPEHE</sequence>